<reference evidence="1 2" key="1">
    <citation type="submission" date="2014-12" db="EMBL/GenBank/DDBJ databases">
        <title>Complete genome sequence of Herbaspirillum rubrisubalbicans Os38.</title>
        <authorList>
            <person name="Chen M."/>
            <person name="An Q."/>
        </authorList>
    </citation>
    <scope>NUCLEOTIDE SEQUENCE [LARGE SCALE GENOMIC DNA]</scope>
    <source>
        <strain evidence="1 2">Os38</strain>
    </source>
</reference>
<comment type="caution">
    <text evidence="1">The sequence shown here is derived from an EMBL/GenBank/DDBJ whole genome shotgun (WGS) entry which is preliminary data.</text>
</comment>
<evidence type="ECO:0000313" key="2">
    <source>
        <dbReference type="Proteomes" id="UP000248631"/>
    </source>
</evidence>
<keyword evidence="2" id="KW-1185">Reference proteome</keyword>
<sequence>MTHFYLAPESEERFRAVTIRTLHVSHVRHKCACGKQVTAKALTQYGRCMSCQKAAEKQSAKYALTTSLPDTLLPDNGDRRFVAFPSSWPKVGKV</sequence>
<accession>A0ABX9BYM3</accession>
<dbReference type="Proteomes" id="UP000248631">
    <property type="component" value="Unassembled WGS sequence"/>
</dbReference>
<organism evidence="1 2">
    <name type="scientific">Herbaspirillum rubrisubalbicans</name>
    <dbReference type="NCBI Taxonomy" id="80842"/>
    <lineage>
        <taxon>Bacteria</taxon>
        <taxon>Pseudomonadati</taxon>
        <taxon>Pseudomonadota</taxon>
        <taxon>Betaproteobacteria</taxon>
        <taxon>Burkholderiales</taxon>
        <taxon>Oxalobacteraceae</taxon>
        <taxon>Herbaspirillum</taxon>
    </lineage>
</organism>
<proteinExistence type="predicted"/>
<gene>
    <name evidence="1" type="ORF">RB24_17495</name>
</gene>
<name>A0ABX9BYM3_9BURK</name>
<protein>
    <submittedName>
        <fullName evidence="1">Uncharacterized protein</fullName>
    </submittedName>
</protein>
<dbReference type="EMBL" id="JUGD01000022">
    <property type="protein sequence ID" value="RAM63121.1"/>
    <property type="molecule type" value="Genomic_DNA"/>
</dbReference>
<evidence type="ECO:0000313" key="1">
    <source>
        <dbReference type="EMBL" id="RAM63121.1"/>
    </source>
</evidence>